<keyword evidence="3" id="KW-1185">Reference proteome</keyword>
<dbReference type="AlphaFoldDB" id="A0AAD7JP15"/>
<evidence type="ECO:0000313" key="2">
    <source>
        <dbReference type="EMBL" id="KAJ7768934.1"/>
    </source>
</evidence>
<dbReference type="EMBL" id="JARKIB010000019">
    <property type="protein sequence ID" value="KAJ7768934.1"/>
    <property type="molecule type" value="Genomic_DNA"/>
</dbReference>
<reference evidence="2" key="1">
    <citation type="submission" date="2023-03" db="EMBL/GenBank/DDBJ databases">
        <title>Massive genome expansion in bonnet fungi (Mycena s.s.) driven by repeated elements and novel gene families across ecological guilds.</title>
        <authorList>
            <consortium name="Lawrence Berkeley National Laboratory"/>
            <person name="Harder C.B."/>
            <person name="Miyauchi S."/>
            <person name="Viragh M."/>
            <person name="Kuo A."/>
            <person name="Thoen E."/>
            <person name="Andreopoulos B."/>
            <person name="Lu D."/>
            <person name="Skrede I."/>
            <person name="Drula E."/>
            <person name="Henrissat B."/>
            <person name="Morin E."/>
            <person name="Kohler A."/>
            <person name="Barry K."/>
            <person name="LaButti K."/>
            <person name="Morin E."/>
            <person name="Salamov A."/>
            <person name="Lipzen A."/>
            <person name="Mereny Z."/>
            <person name="Hegedus B."/>
            <person name="Baldrian P."/>
            <person name="Stursova M."/>
            <person name="Weitz H."/>
            <person name="Taylor A."/>
            <person name="Grigoriev I.V."/>
            <person name="Nagy L.G."/>
            <person name="Martin F."/>
            <person name="Kauserud H."/>
        </authorList>
    </citation>
    <scope>NUCLEOTIDE SEQUENCE</scope>
    <source>
        <strain evidence="2">CBHHK182m</strain>
    </source>
</reference>
<feature type="domain" description="F-box" evidence="1">
    <location>
        <begin position="7"/>
        <end position="59"/>
    </location>
</feature>
<dbReference type="Gene3D" id="1.20.1280.50">
    <property type="match status" value="1"/>
</dbReference>
<proteinExistence type="predicted"/>
<dbReference type="SUPFAM" id="SSF81383">
    <property type="entry name" value="F-box domain"/>
    <property type="match status" value="1"/>
</dbReference>
<organism evidence="2 3">
    <name type="scientific">Mycena metata</name>
    <dbReference type="NCBI Taxonomy" id="1033252"/>
    <lineage>
        <taxon>Eukaryota</taxon>
        <taxon>Fungi</taxon>
        <taxon>Dikarya</taxon>
        <taxon>Basidiomycota</taxon>
        <taxon>Agaricomycotina</taxon>
        <taxon>Agaricomycetes</taxon>
        <taxon>Agaricomycetidae</taxon>
        <taxon>Agaricales</taxon>
        <taxon>Marasmiineae</taxon>
        <taxon>Mycenaceae</taxon>
        <taxon>Mycena</taxon>
    </lineage>
</organism>
<gene>
    <name evidence="2" type="ORF">B0H16DRAFT_1716132</name>
</gene>
<dbReference type="Pfam" id="PF12937">
    <property type="entry name" value="F-box-like"/>
    <property type="match status" value="1"/>
</dbReference>
<dbReference type="InterPro" id="IPR036047">
    <property type="entry name" value="F-box-like_dom_sf"/>
</dbReference>
<name>A0AAD7JP15_9AGAR</name>
<accession>A0AAD7JP15</accession>
<comment type="caution">
    <text evidence="2">The sequence shown here is derived from an EMBL/GenBank/DDBJ whole genome shotgun (WGS) entry which is preliminary data.</text>
</comment>
<evidence type="ECO:0000313" key="3">
    <source>
        <dbReference type="Proteomes" id="UP001215598"/>
    </source>
</evidence>
<dbReference type="InterPro" id="IPR001810">
    <property type="entry name" value="F-box_dom"/>
</dbReference>
<protein>
    <recommendedName>
        <fullName evidence="1">F-box domain-containing protein</fullName>
    </recommendedName>
</protein>
<dbReference type="Proteomes" id="UP001215598">
    <property type="component" value="Unassembled WGS sequence"/>
</dbReference>
<sequence>MLIPTIHTLPPEIILEIFQWHVLIDVRATFCAIFRAAWVCHRWRCVAFENALFWRTVDLCHNDIPYTEVVHQIFAYSGTQPIVLTLDLTAPAWGYSGKEKYRGFLELLRLHLGRASRLEVYADETDWADIIAVWGGEPFAQLDVLIVRCYEDWEVFDDDDSDDGDFVPWNPTAPQAVAAPSPIMPNASNTNATIPAPLFFPLPSGHRLQQVQLYGMSVSDVALPHLRQVSVVQTFPDIVSAGGTLHPLLFNTVAHLELQQISMPPMTMTAHTPAEPAPSPLRTLVLNGLRATRVRDDDDAEHDCRPFFASLPTQELRILELHRFDPTGREWPDFLASLPSAQDAYPCVSSLVLHEMAFGELSRDELKFFLGSFPAMEGLEVRECADVGSKMLEILSGSRRLCPLLRGLLVDGVFVRRKGV</sequence>
<evidence type="ECO:0000259" key="1">
    <source>
        <dbReference type="Pfam" id="PF12937"/>
    </source>
</evidence>